<evidence type="ECO:0000313" key="2">
    <source>
        <dbReference type="EMBL" id="RRJ62317.1"/>
    </source>
</evidence>
<dbReference type="Proteomes" id="UP000267017">
    <property type="component" value="Unassembled WGS sequence"/>
</dbReference>
<keyword evidence="3" id="KW-1185">Reference proteome</keyword>
<dbReference type="Gene3D" id="2.60.120.380">
    <property type="match status" value="1"/>
</dbReference>
<evidence type="ECO:0000256" key="1">
    <source>
        <dbReference type="SAM" id="SignalP"/>
    </source>
</evidence>
<keyword evidence="1" id="KW-0732">Signal</keyword>
<proteinExistence type="predicted"/>
<dbReference type="RefSeq" id="WP_128630207.1">
    <property type="nucleotide sequence ID" value="NZ_RRCN01000001.1"/>
</dbReference>
<dbReference type="AlphaFoldDB" id="A0A3P3TVZ7"/>
<reference evidence="2 3" key="1">
    <citation type="submission" date="2018-11" db="EMBL/GenBank/DDBJ databases">
        <title>Genome sequencing of Paenibacillus sp. KCOM 3021 (= ChDC PVNT-B20).</title>
        <authorList>
            <person name="Kook J.-K."/>
            <person name="Park S.-N."/>
            <person name="Lim Y.K."/>
        </authorList>
    </citation>
    <scope>NUCLEOTIDE SEQUENCE [LARGE SCALE GENOMIC DNA]</scope>
    <source>
        <strain evidence="2 3">KCOM 3021</strain>
    </source>
</reference>
<feature type="signal peptide" evidence="1">
    <location>
        <begin position="1"/>
        <end position="25"/>
    </location>
</feature>
<dbReference type="EMBL" id="RRCN01000001">
    <property type="protein sequence ID" value="RRJ62317.1"/>
    <property type="molecule type" value="Genomic_DNA"/>
</dbReference>
<feature type="chain" id="PRO_5018233119" evidence="1">
    <location>
        <begin position="26"/>
        <end position="162"/>
    </location>
</feature>
<comment type="caution">
    <text evidence="2">The sequence shown here is derived from an EMBL/GenBank/DDBJ whole genome shotgun (WGS) entry which is preliminary data.</text>
</comment>
<organism evidence="2 3">
    <name type="scientific">Paenibacillus oralis</name>
    <dbReference type="NCBI Taxonomy" id="2490856"/>
    <lineage>
        <taxon>Bacteria</taxon>
        <taxon>Bacillati</taxon>
        <taxon>Bacillota</taxon>
        <taxon>Bacilli</taxon>
        <taxon>Bacillales</taxon>
        <taxon>Paenibacillaceae</taxon>
        <taxon>Paenibacillus</taxon>
    </lineage>
</organism>
<evidence type="ECO:0000313" key="3">
    <source>
        <dbReference type="Proteomes" id="UP000267017"/>
    </source>
</evidence>
<protein>
    <submittedName>
        <fullName evidence="2">Uncharacterized protein</fullName>
    </submittedName>
</protein>
<accession>A0A3P3TVZ7</accession>
<gene>
    <name evidence="2" type="ORF">EHV15_04660</name>
</gene>
<dbReference type="OrthoDB" id="2893810at2"/>
<name>A0A3P3TVZ7_9BACL</name>
<sequence>MRIKTIVSALLVAATISLPYTPTYAQDAGSDNEIVTPFVHGLGDTREDAIDVLPNQMLNLFVQGPDDEDWFKWTNDTGSPKYISSWVYSRNNYNNVNVGVIVKYANGKETNLLLAEPSELGNIGNPSMFDNLIVPEDATVYLRVKAVTFTEIGPYEFNFWAV</sequence>